<dbReference type="GO" id="GO:0008284">
    <property type="term" value="P:positive regulation of cell population proliferation"/>
    <property type="evidence" value="ECO:0007669"/>
    <property type="project" value="TreeGrafter"/>
</dbReference>
<feature type="region of interest" description="Disordered" evidence="8">
    <location>
        <begin position="1024"/>
        <end position="1044"/>
    </location>
</feature>
<keyword evidence="9" id="KW-1133">Transmembrane helix</keyword>
<dbReference type="AlphaFoldDB" id="A0A3B3R4N2"/>
<dbReference type="Gene3D" id="2.10.25.10">
    <property type="entry name" value="Laminin"/>
    <property type="match status" value="4"/>
</dbReference>
<keyword evidence="2 10" id="KW-0732">Signal</keyword>
<evidence type="ECO:0000259" key="11">
    <source>
        <dbReference type="PROSITE" id="PS50026"/>
    </source>
</evidence>
<name>A0A3B3R4N2_9TELE</name>
<feature type="repeat" description="LDL-receptor class B" evidence="7">
    <location>
        <begin position="549"/>
        <end position="591"/>
    </location>
</feature>
<feature type="signal peptide" evidence="10">
    <location>
        <begin position="1"/>
        <end position="40"/>
    </location>
</feature>
<dbReference type="FunFam" id="2.10.25.10:FF:000219">
    <property type="entry name" value="Pro-epidermal growth factor"/>
    <property type="match status" value="1"/>
</dbReference>
<dbReference type="FunFam" id="2.120.10.30:FF:000036">
    <property type="entry name" value="Pro-epidermal growth factor"/>
    <property type="match status" value="1"/>
</dbReference>
<dbReference type="GeneTree" id="ENSGT00940000158366"/>
<evidence type="ECO:0000256" key="3">
    <source>
        <dbReference type="ARBA" id="ARBA00022737"/>
    </source>
</evidence>
<evidence type="ECO:0000256" key="10">
    <source>
        <dbReference type="SAM" id="SignalP"/>
    </source>
</evidence>
<dbReference type="InterPro" id="IPR001881">
    <property type="entry name" value="EGF-like_Ca-bd_dom"/>
</dbReference>
<evidence type="ECO:0000256" key="1">
    <source>
        <dbReference type="ARBA" id="ARBA00022536"/>
    </source>
</evidence>
<keyword evidence="9" id="KW-0472">Membrane</keyword>
<dbReference type="CTD" id="1950"/>
<dbReference type="InterPro" id="IPR000742">
    <property type="entry name" value="EGF"/>
</dbReference>
<proteinExistence type="predicted"/>
<dbReference type="SUPFAM" id="SSF63825">
    <property type="entry name" value="YWTD domain"/>
    <property type="match status" value="2"/>
</dbReference>
<dbReference type="GO" id="GO:0005509">
    <property type="term" value="F:calcium ion binding"/>
    <property type="evidence" value="ECO:0007669"/>
    <property type="project" value="InterPro"/>
</dbReference>
<comment type="caution">
    <text evidence="6">Lacks conserved residue(s) required for the propagation of feature annotation.</text>
</comment>
<evidence type="ECO:0000313" key="12">
    <source>
        <dbReference type="Ensembl" id="ENSPKIP00000012880.1"/>
    </source>
</evidence>
<dbReference type="PANTHER" id="PTHR46513:SF5">
    <property type="entry name" value="PRO-EPIDERMAL GROWTH FACTOR"/>
    <property type="match status" value="1"/>
</dbReference>
<feature type="disulfide bond" evidence="6">
    <location>
        <begin position="964"/>
        <end position="973"/>
    </location>
</feature>
<dbReference type="GO" id="GO:0060070">
    <property type="term" value="P:canonical Wnt signaling pathway"/>
    <property type="evidence" value="ECO:0007669"/>
    <property type="project" value="TreeGrafter"/>
</dbReference>
<dbReference type="InterPro" id="IPR011042">
    <property type="entry name" value="6-blade_b-propeller_TolB-like"/>
</dbReference>
<dbReference type="InterPro" id="IPR018097">
    <property type="entry name" value="EGF_Ca-bd_CS"/>
</dbReference>
<dbReference type="FunFam" id="2.120.10.30:FF:000241">
    <property type="entry name" value="Low-density lipoprotein receptor-related protein 6"/>
    <property type="match status" value="1"/>
</dbReference>
<feature type="domain" description="EGF-like" evidence="11">
    <location>
        <begin position="933"/>
        <end position="974"/>
    </location>
</feature>
<dbReference type="SUPFAM" id="SSF57196">
    <property type="entry name" value="EGF/Laminin"/>
    <property type="match status" value="4"/>
</dbReference>
<dbReference type="PROSITE" id="PS51120">
    <property type="entry name" value="LDLRB"/>
    <property type="match status" value="6"/>
</dbReference>
<dbReference type="OrthoDB" id="4062651at2759"/>
<dbReference type="SMART" id="SM00179">
    <property type="entry name" value="EGF_CA"/>
    <property type="match status" value="4"/>
</dbReference>
<feature type="repeat" description="LDL-receptor class B" evidence="7">
    <location>
        <begin position="144"/>
        <end position="185"/>
    </location>
</feature>
<dbReference type="Gene3D" id="2.120.10.30">
    <property type="entry name" value="TolB, C-terminal domain"/>
    <property type="match status" value="2"/>
</dbReference>
<dbReference type="PROSITE" id="PS01187">
    <property type="entry name" value="EGF_CA"/>
    <property type="match status" value="1"/>
</dbReference>
<dbReference type="Ensembl" id="ENSPKIT00000037285.1">
    <property type="protein sequence ID" value="ENSPKIP00000012880.1"/>
    <property type="gene ID" value="ENSPKIG00000000516.1"/>
</dbReference>
<dbReference type="STRING" id="1676925.ENSPKIP00000012880"/>
<evidence type="ECO:0000313" key="13">
    <source>
        <dbReference type="Proteomes" id="UP000261540"/>
    </source>
</evidence>
<dbReference type="PANTHER" id="PTHR46513">
    <property type="entry name" value="VITELLOGENIN RECEPTOR-LIKE PROTEIN-RELATED-RELATED"/>
    <property type="match status" value="1"/>
</dbReference>
<dbReference type="SMART" id="SM00181">
    <property type="entry name" value="EGF"/>
    <property type="match status" value="7"/>
</dbReference>
<feature type="repeat" description="LDL-receptor class B" evidence="7">
    <location>
        <begin position="102"/>
        <end position="143"/>
    </location>
</feature>
<dbReference type="SUPFAM" id="SSF57184">
    <property type="entry name" value="Growth factor receptor domain"/>
    <property type="match status" value="1"/>
</dbReference>
<dbReference type="Proteomes" id="UP000261540">
    <property type="component" value="Unplaced"/>
</dbReference>
<dbReference type="InterPro" id="IPR050778">
    <property type="entry name" value="Cueball_EGF_LRP_Nidogen"/>
</dbReference>
<feature type="repeat" description="LDL-receptor class B" evidence="7">
    <location>
        <begin position="635"/>
        <end position="678"/>
    </location>
</feature>
<evidence type="ECO:0000256" key="9">
    <source>
        <dbReference type="SAM" id="Phobius"/>
    </source>
</evidence>
<evidence type="ECO:0000256" key="7">
    <source>
        <dbReference type="PROSITE-ProRule" id="PRU00461"/>
    </source>
</evidence>
<dbReference type="InterPro" id="IPR049883">
    <property type="entry name" value="NOTCH1_EGF-like"/>
</dbReference>
<dbReference type="GO" id="GO:0017147">
    <property type="term" value="F:Wnt-protein binding"/>
    <property type="evidence" value="ECO:0007669"/>
    <property type="project" value="TreeGrafter"/>
</dbReference>
<dbReference type="PROSITE" id="PS00022">
    <property type="entry name" value="EGF_1"/>
    <property type="match status" value="1"/>
</dbReference>
<dbReference type="Pfam" id="PF00058">
    <property type="entry name" value="Ldl_recept_b"/>
    <property type="match status" value="4"/>
</dbReference>
<keyword evidence="9" id="KW-0812">Transmembrane</keyword>
<feature type="repeat" description="LDL-receptor class B" evidence="7">
    <location>
        <begin position="592"/>
        <end position="634"/>
    </location>
</feature>
<dbReference type="GO" id="GO:0007173">
    <property type="term" value="P:epidermal growth factor receptor signaling pathway"/>
    <property type="evidence" value="ECO:0007669"/>
    <property type="project" value="TreeGrafter"/>
</dbReference>
<feature type="transmembrane region" description="Helical" evidence="9">
    <location>
        <begin position="994"/>
        <end position="1017"/>
    </location>
</feature>
<feature type="disulfide bond" evidence="6">
    <location>
        <begin position="945"/>
        <end position="962"/>
    </location>
</feature>
<accession>A0A3B3R4N2</accession>
<keyword evidence="1 6" id="KW-0245">EGF-like domain</keyword>
<dbReference type="FunFam" id="2.10.25.10:FF:000010">
    <property type="entry name" value="Pro-epidermal growth factor"/>
    <property type="match status" value="1"/>
</dbReference>
<reference evidence="12" key="1">
    <citation type="submission" date="2025-08" db="UniProtKB">
        <authorList>
            <consortium name="Ensembl"/>
        </authorList>
    </citation>
    <scope>IDENTIFICATION</scope>
</reference>
<dbReference type="InterPro" id="IPR000033">
    <property type="entry name" value="LDLR_classB_rpt"/>
</dbReference>
<keyword evidence="4 6" id="KW-1015">Disulfide bond</keyword>
<reference evidence="12" key="2">
    <citation type="submission" date="2025-09" db="UniProtKB">
        <authorList>
            <consortium name="Ensembl"/>
        </authorList>
    </citation>
    <scope>IDENTIFICATION</scope>
</reference>
<evidence type="ECO:0000256" key="8">
    <source>
        <dbReference type="SAM" id="MobiDB-lite"/>
    </source>
</evidence>
<organism evidence="12 13">
    <name type="scientific">Paramormyrops kingsleyae</name>
    <dbReference type="NCBI Taxonomy" id="1676925"/>
    <lineage>
        <taxon>Eukaryota</taxon>
        <taxon>Metazoa</taxon>
        <taxon>Chordata</taxon>
        <taxon>Craniata</taxon>
        <taxon>Vertebrata</taxon>
        <taxon>Euteleostomi</taxon>
        <taxon>Actinopterygii</taxon>
        <taxon>Neopterygii</taxon>
        <taxon>Teleostei</taxon>
        <taxon>Osteoglossocephala</taxon>
        <taxon>Osteoglossomorpha</taxon>
        <taxon>Osteoglossiformes</taxon>
        <taxon>Mormyridae</taxon>
        <taxon>Paramormyrops</taxon>
    </lineage>
</organism>
<feature type="repeat" description="LDL-receptor class B" evidence="7">
    <location>
        <begin position="679"/>
        <end position="721"/>
    </location>
</feature>
<dbReference type="PROSITE" id="PS50026">
    <property type="entry name" value="EGF_3"/>
    <property type="match status" value="1"/>
</dbReference>
<feature type="region of interest" description="Disordered" evidence="8">
    <location>
        <begin position="1069"/>
        <end position="1105"/>
    </location>
</feature>
<evidence type="ECO:0000256" key="5">
    <source>
        <dbReference type="ARBA" id="ARBA00023180"/>
    </source>
</evidence>
<keyword evidence="3" id="KW-0677">Repeat</keyword>
<dbReference type="InterPro" id="IPR009030">
    <property type="entry name" value="Growth_fac_rcpt_cys_sf"/>
</dbReference>
<dbReference type="GO" id="GO:0005886">
    <property type="term" value="C:plasma membrane"/>
    <property type="evidence" value="ECO:0007669"/>
    <property type="project" value="TreeGrafter"/>
</dbReference>
<evidence type="ECO:0000256" key="2">
    <source>
        <dbReference type="ARBA" id="ARBA00022729"/>
    </source>
</evidence>
<dbReference type="Pfam" id="PF14670">
    <property type="entry name" value="FXa_inhibition"/>
    <property type="match status" value="1"/>
</dbReference>
<protein>
    <submittedName>
        <fullName evidence="12">Epidermal growth factor</fullName>
    </submittedName>
</protein>
<dbReference type="GO" id="GO:0043410">
    <property type="term" value="P:positive regulation of MAPK cascade"/>
    <property type="evidence" value="ECO:0007669"/>
    <property type="project" value="TreeGrafter"/>
</dbReference>
<feature type="compositionally biased region" description="Polar residues" evidence="8">
    <location>
        <begin position="1072"/>
        <end position="1086"/>
    </location>
</feature>
<dbReference type="GO" id="GO:0008083">
    <property type="term" value="F:growth factor activity"/>
    <property type="evidence" value="ECO:0007669"/>
    <property type="project" value="TreeGrafter"/>
</dbReference>
<evidence type="ECO:0000256" key="6">
    <source>
        <dbReference type="PROSITE-ProRule" id="PRU00076"/>
    </source>
</evidence>
<dbReference type="Pfam" id="PF07645">
    <property type="entry name" value="EGF_CA"/>
    <property type="match status" value="1"/>
</dbReference>
<keyword evidence="5" id="KW-0325">Glycoprotein</keyword>
<keyword evidence="13" id="KW-1185">Reference proteome</keyword>
<dbReference type="SMART" id="SM00135">
    <property type="entry name" value="LY"/>
    <property type="match status" value="10"/>
</dbReference>
<dbReference type="KEGG" id="pki:111849374"/>
<feature type="compositionally biased region" description="Low complexity" evidence="8">
    <location>
        <begin position="1089"/>
        <end position="1099"/>
    </location>
</feature>
<dbReference type="PROSITE" id="PS01186">
    <property type="entry name" value="EGF_2"/>
    <property type="match status" value="3"/>
</dbReference>
<dbReference type="GO" id="GO:0042813">
    <property type="term" value="F:Wnt receptor activity"/>
    <property type="evidence" value="ECO:0007669"/>
    <property type="project" value="TreeGrafter"/>
</dbReference>
<evidence type="ECO:0000256" key="4">
    <source>
        <dbReference type="ARBA" id="ARBA00023157"/>
    </source>
</evidence>
<feature type="chain" id="PRO_5017249850" evidence="10">
    <location>
        <begin position="41"/>
        <end position="1128"/>
    </location>
</feature>
<sequence>MLARPRRGMSNVGDLSFGTRRFGSMLLAALATLLVHLASGGDPCRPGGPSATGNGTCPAPEAYLIFSYGQAVFRIGADGGAQRRLLRGAGAVALLDFHYTDGRLYWVDTESGIIQRTLLNGTRRQKVHSAGRGIAGFAVDWIRNQLLWANRDKGTIEGIDSNGKNLRTVLANLSNPSSIAVDPSNRFIFWVSDTLTSSIQKSGLDSGPTITILKTSSRLGTLSLDVADRRLFWVQSSLGGRATIGSCDYNGNTINLMKQPPHSRPLGMSVFLDNVYYTDTKARSIIRVSKHTGDKAVKITPNYMPKPPVSVKVVHPFVQPLPKAPPTTLKALPGGLSSDLDGGCDVLTGDCVSVCTAHATTAVCQCQDGFTLSGHGNYCEDINECALWTHGCTLGCENIPGSYVCTCPKGFVLLPDMKTCRELTPCAKTTPTCKHGCIQTDDGDVCACLAGSVLQPDGTTCTGCSLQDNGGCSQECVPLGPGGWDCQCRPGYSLQGDGRSCKATGPRPYLIFANAIDVRRMDWDGTGDRGLLQEPRGAILALDYDPVERKVYYASSSLRRIERASLDGSDREVLVSEGLDTPEGLAVDWIHRKLYWTDRGLSTIERSDLNGLEREIIIDRELQKPRGIAVHPQAKRLFWTDMGETPAVGSASLDGEDRAVVVSTGLLEPSGVAVDYAEGRLYWCDSKMGVIEEAGLDGSTRRVLVENQVGRPFDIAVFEDLLWVTDWDRYVVLRLNKRTGQNLERVSGDVVRPASLVVVHPLAKPGADACLHNNGGCDQLCESRFGLAQCSCHSDFIESPSGGTCLPSNSTGPSLVHFQSGESGDDETHKAVVLKNETLSDEAPLVKESGPEPTMEDQAVVTLATEKMVSDQDCSSLLCPTHARCLQGAGSSTCQCLEGFISVGKQCVESPRASWVTTDTPADVTTQGQNRDRVENCPLSHETFCLNDGVCLYFPEIQSYACNCVSGFMGERCQFSDLEWWQLQQAEQQKRLNVTIGVCVLLLVTLLSVGVGAIYCYRSRRLSQKCPPADDMSDTSGAEDSRSATLDRGPLELYVTLESGPCGNGEDIHSTGCRTGQRRSSVSSGKGESIISQPISSPRPEVPSTGVHLKSVDNLIFLDDPRLQCQML</sequence>